<dbReference type="NCBIfam" id="NF033831">
    <property type="entry name" value="sce7725_fam"/>
    <property type="match status" value="1"/>
</dbReference>
<organism evidence="1">
    <name type="scientific">Salmonella enterica subsp. enterica serovar Weslaco</name>
    <dbReference type="NCBI Taxonomy" id="1243597"/>
    <lineage>
        <taxon>Bacteria</taxon>
        <taxon>Pseudomonadati</taxon>
        <taxon>Pseudomonadota</taxon>
        <taxon>Gammaproteobacteria</taxon>
        <taxon>Enterobacterales</taxon>
        <taxon>Enterobacteriaceae</taxon>
        <taxon>Salmonella</taxon>
    </lineage>
</organism>
<dbReference type="EMBL" id="AAHRRA010000011">
    <property type="protein sequence ID" value="EBZ6052454.1"/>
    <property type="molecule type" value="Genomic_DNA"/>
</dbReference>
<reference evidence="1" key="1">
    <citation type="submission" date="2018-10" db="EMBL/GenBank/DDBJ databases">
        <authorList>
            <consortium name="GenomeTrakr network: Whole genome sequencing for foodborne pathogen traceback"/>
        </authorList>
    </citation>
    <scope>NUCLEOTIDE SEQUENCE</scope>
    <source>
        <strain evidence="1">FDA00013435</strain>
    </source>
</reference>
<accession>A0A5X3P5F0</accession>
<dbReference type="InterPro" id="IPR047727">
    <property type="entry name" value="Sce7725-like"/>
</dbReference>
<proteinExistence type="predicted"/>
<dbReference type="AlphaFoldDB" id="A0A5X3P5F0"/>
<evidence type="ECO:0008006" key="2">
    <source>
        <dbReference type="Google" id="ProtNLM"/>
    </source>
</evidence>
<gene>
    <name evidence="1" type="ORF">D2118_13405</name>
</gene>
<protein>
    <recommendedName>
        <fullName evidence="2">Sce7725 family protein</fullName>
    </recommendedName>
</protein>
<comment type="caution">
    <text evidence="1">The sequence shown here is derived from an EMBL/GenBank/DDBJ whole genome shotgun (WGS) entry which is preliminary data.</text>
</comment>
<evidence type="ECO:0000313" key="1">
    <source>
        <dbReference type="EMBL" id="EBZ6052454.1"/>
    </source>
</evidence>
<sequence length="318" mass="35962">MYSPYLYGRGSELLALRELAASCTNAELFIPIIEPVLTKTDKLIRCLEILSEKNKRVMLVINPKQHEFSKDIEARRKFVATIKNNLDKCKTLIPTLIVDSSVAIETLNGFLKAFEGSNVALIYNKPSISDVEFSKLTKLKFIEFHITIDGNVTDFQFNEIPKNKLIEVKDNFVKLDKNADYSGQEVFTDKHKKIGKTVLGIGDFTIVGKKLEIGGGKAGAVASHLIYKHPASGDIWIEHFVSNDTDRDIGDVASKFLQMTDKIEKEVRTRATEYGSNKALEKYNEHYKSRTFPGLGKNKEYQIRHHIQHIIDVISGKI</sequence>
<name>A0A5X3P5F0_SALET</name>